<protein>
    <submittedName>
        <fullName evidence="2">Uncharacterized protein LOC118477128</fullName>
    </submittedName>
</protein>
<sequence length="118" mass="13385">MGDIEDIGEQREVSSLFLKNADQCPAVREYSTNCELADLYSLPVDYEARALCNLHEMCYACGQSLSIPQEHCDRVYRVAASALCRDQKTCVVESEIFLRTMKLKTRYVPHAQPSCRST</sequence>
<dbReference type="RefSeq" id="XP_035828242.1">
    <property type="nucleotide sequence ID" value="XM_035972349.1"/>
</dbReference>
<keyword evidence="1" id="KW-1185">Reference proteome</keyword>
<feature type="non-terminal residue" evidence="2">
    <location>
        <position position="118"/>
    </location>
</feature>
<evidence type="ECO:0000313" key="2">
    <source>
        <dbReference type="RefSeq" id="XP_035828242.1"/>
    </source>
</evidence>
<dbReference type="PANTHER" id="PTHR37687">
    <property type="entry name" value="AGAP006772-PA"/>
    <property type="match status" value="1"/>
</dbReference>
<dbReference type="InterPro" id="IPR038875">
    <property type="entry name" value="PLA2_conodipine-like"/>
</dbReference>
<dbReference type="GeneID" id="118477128"/>
<evidence type="ECO:0000313" key="1">
    <source>
        <dbReference type="Proteomes" id="UP000694888"/>
    </source>
</evidence>
<reference evidence="2" key="1">
    <citation type="submission" date="2025-08" db="UniProtKB">
        <authorList>
            <consortium name="RefSeq"/>
        </authorList>
    </citation>
    <scope>IDENTIFICATION</scope>
</reference>
<dbReference type="Proteomes" id="UP000694888">
    <property type="component" value="Unplaced"/>
</dbReference>
<proteinExistence type="predicted"/>
<name>A0ABM1W0P9_APLCA</name>
<dbReference type="PANTHER" id="PTHR37687:SF1">
    <property type="entry name" value="AGAP006772-PA"/>
    <property type="match status" value="1"/>
</dbReference>
<organism evidence="1 2">
    <name type="scientific">Aplysia californica</name>
    <name type="common">California sea hare</name>
    <dbReference type="NCBI Taxonomy" id="6500"/>
    <lineage>
        <taxon>Eukaryota</taxon>
        <taxon>Metazoa</taxon>
        <taxon>Spiralia</taxon>
        <taxon>Lophotrochozoa</taxon>
        <taxon>Mollusca</taxon>
        <taxon>Gastropoda</taxon>
        <taxon>Heterobranchia</taxon>
        <taxon>Euthyneura</taxon>
        <taxon>Tectipleura</taxon>
        <taxon>Aplysiida</taxon>
        <taxon>Aplysioidea</taxon>
        <taxon>Aplysiidae</taxon>
        <taxon>Aplysia</taxon>
    </lineage>
</organism>
<gene>
    <name evidence="2" type="primary">LOC118477128</name>
</gene>
<accession>A0ABM1W0P9</accession>